<dbReference type="InterPro" id="IPR050229">
    <property type="entry name" value="GlpE_sulfurtransferase"/>
</dbReference>
<dbReference type="InterPro" id="IPR001763">
    <property type="entry name" value="Rhodanese-like_dom"/>
</dbReference>
<gene>
    <name evidence="2" type="ORF">GA0111570_102144</name>
</gene>
<keyword evidence="3" id="KW-1185">Reference proteome</keyword>
<dbReference type="PANTHER" id="PTHR43031">
    <property type="entry name" value="FAD-DEPENDENT OXIDOREDUCTASE"/>
    <property type="match status" value="1"/>
</dbReference>
<dbReference type="InterPro" id="IPR001307">
    <property type="entry name" value="Thiosulphate_STrfase_CS"/>
</dbReference>
<reference evidence="2 3" key="1">
    <citation type="submission" date="2016-06" db="EMBL/GenBank/DDBJ databases">
        <authorList>
            <person name="Olsen C.W."/>
            <person name="Carey S."/>
            <person name="Hinshaw L."/>
            <person name="Karasin A.I."/>
        </authorList>
    </citation>
    <scope>NUCLEOTIDE SEQUENCE [LARGE SCALE GENOMIC DNA]</scope>
    <source>
        <strain evidence="2 3">LZ-22</strain>
    </source>
</reference>
<protein>
    <submittedName>
        <fullName evidence="2">Rhodanese-related sulfurtransferase</fullName>
    </submittedName>
</protein>
<dbReference type="InterPro" id="IPR036873">
    <property type="entry name" value="Rhodanese-like_dom_sf"/>
</dbReference>
<feature type="domain" description="Rhodanese" evidence="1">
    <location>
        <begin position="14"/>
        <end position="101"/>
    </location>
</feature>
<evidence type="ECO:0000313" key="2">
    <source>
        <dbReference type="EMBL" id="SDB80354.1"/>
    </source>
</evidence>
<dbReference type="Proteomes" id="UP000199086">
    <property type="component" value="Unassembled WGS sequence"/>
</dbReference>
<evidence type="ECO:0000313" key="3">
    <source>
        <dbReference type="Proteomes" id="UP000199086"/>
    </source>
</evidence>
<evidence type="ECO:0000259" key="1">
    <source>
        <dbReference type="PROSITE" id="PS50206"/>
    </source>
</evidence>
<dbReference type="GO" id="GO:0004792">
    <property type="term" value="F:thiosulfate-cyanide sulfurtransferase activity"/>
    <property type="evidence" value="ECO:0007669"/>
    <property type="project" value="InterPro"/>
</dbReference>
<dbReference type="PROSITE" id="PS00380">
    <property type="entry name" value="RHODANESE_1"/>
    <property type="match status" value="1"/>
</dbReference>
<dbReference type="SUPFAM" id="SSF52821">
    <property type="entry name" value="Rhodanese/Cell cycle control phosphatase"/>
    <property type="match status" value="1"/>
</dbReference>
<organism evidence="2 3">
    <name type="scientific">Raineyella antarctica</name>
    <dbReference type="NCBI Taxonomy" id="1577474"/>
    <lineage>
        <taxon>Bacteria</taxon>
        <taxon>Bacillati</taxon>
        <taxon>Actinomycetota</taxon>
        <taxon>Actinomycetes</taxon>
        <taxon>Propionibacteriales</taxon>
        <taxon>Propionibacteriaceae</taxon>
        <taxon>Raineyella</taxon>
    </lineage>
</organism>
<dbReference type="STRING" id="1577474.GA0111570_102144"/>
<dbReference type="CDD" id="cd00158">
    <property type="entry name" value="RHOD"/>
    <property type="match status" value="1"/>
</dbReference>
<dbReference type="PANTHER" id="PTHR43031:SF17">
    <property type="entry name" value="SULFURTRANSFERASE YTWF-RELATED"/>
    <property type="match status" value="1"/>
</dbReference>
<dbReference type="RefSeq" id="WP_092606289.1">
    <property type="nucleotide sequence ID" value="NZ_FMYF01000002.1"/>
</dbReference>
<dbReference type="EMBL" id="FMYF01000002">
    <property type="protein sequence ID" value="SDB80354.1"/>
    <property type="molecule type" value="Genomic_DNA"/>
</dbReference>
<proteinExistence type="predicted"/>
<keyword evidence="2" id="KW-0808">Transferase</keyword>
<dbReference type="AlphaFoldDB" id="A0A1G6GEG2"/>
<sequence>MPKQIDIAAFAEAYAAGAPVVDVREPYEYEQAHLPGAKLIPLAEIPARATEIDPDTTTYVLCAAGIRSLRAVEALEAAGYDVVNVEGGMNEWAAEGRPYEQGPVQG</sequence>
<dbReference type="PROSITE" id="PS50206">
    <property type="entry name" value="RHODANESE_3"/>
    <property type="match status" value="1"/>
</dbReference>
<name>A0A1G6GEG2_9ACTN</name>
<dbReference type="SMART" id="SM00450">
    <property type="entry name" value="RHOD"/>
    <property type="match status" value="1"/>
</dbReference>
<accession>A0A1G6GEG2</accession>
<dbReference type="Gene3D" id="3.40.250.10">
    <property type="entry name" value="Rhodanese-like domain"/>
    <property type="match status" value="1"/>
</dbReference>
<dbReference type="Pfam" id="PF00581">
    <property type="entry name" value="Rhodanese"/>
    <property type="match status" value="1"/>
</dbReference>
<dbReference type="OrthoDB" id="9800872at2"/>